<accession>A0ABV9XTZ4</accession>
<name>A0ABV9XTZ4_9PSEU</name>
<evidence type="ECO:0000313" key="3">
    <source>
        <dbReference type="Proteomes" id="UP001595833"/>
    </source>
</evidence>
<gene>
    <name evidence="2" type="ORF">ACFPFM_08740</name>
</gene>
<feature type="compositionally biased region" description="Basic and acidic residues" evidence="1">
    <location>
        <begin position="129"/>
        <end position="142"/>
    </location>
</feature>
<sequence length="228" mass="25276">MPKSGDAEHECLVRVESVPDRKRPVYRVSESPSAEEMGLRTTFETFEETNVLLTVKLDIPGPQADEVLVYAPGAGRIIGSATPKIFEAVRRALTTARIHATEKAERELGRTDVEDVPRIAVEAEAGNPDEERSSPPDRTRSLFDRVNDKTMAIKRKYDDSVGLKIAVTSVGYLRKEVLKLLLQAEEGYYAMRVIAGVKVLVKPELVIEGPVRNTDVRRRGQGSEGFTV</sequence>
<reference evidence="3" key="1">
    <citation type="journal article" date="2019" name="Int. J. Syst. Evol. Microbiol.">
        <title>The Global Catalogue of Microorganisms (GCM) 10K type strain sequencing project: providing services to taxonomists for standard genome sequencing and annotation.</title>
        <authorList>
            <consortium name="The Broad Institute Genomics Platform"/>
            <consortium name="The Broad Institute Genome Sequencing Center for Infectious Disease"/>
            <person name="Wu L."/>
            <person name="Ma J."/>
        </authorList>
    </citation>
    <scope>NUCLEOTIDE SEQUENCE [LARGE SCALE GENOMIC DNA]</scope>
    <source>
        <strain evidence="3">KCTC 12848</strain>
    </source>
</reference>
<protein>
    <submittedName>
        <fullName evidence="2">Uncharacterized protein</fullName>
    </submittedName>
</protein>
<dbReference type="EMBL" id="JBHSJB010000007">
    <property type="protein sequence ID" value="MFC5053843.1"/>
    <property type="molecule type" value="Genomic_DNA"/>
</dbReference>
<organism evidence="2 3">
    <name type="scientific">Saccharothrix xinjiangensis</name>
    <dbReference type="NCBI Taxonomy" id="204798"/>
    <lineage>
        <taxon>Bacteria</taxon>
        <taxon>Bacillati</taxon>
        <taxon>Actinomycetota</taxon>
        <taxon>Actinomycetes</taxon>
        <taxon>Pseudonocardiales</taxon>
        <taxon>Pseudonocardiaceae</taxon>
        <taxon>Saccharothrix</taxon>
    </lineage>
</organism>
<dbReference type="RefSeq" id="WP_344036717.1">
    <property type="nucleotide sequence ID" value="NZ_BAAAKE010000005.1"/>
</dbReference>
<evidence type="ECO:0000313" key="2">
    <source>
        <dbReference type="EMBL" id="MFC5053843.1"/>
    </source>
</evidence>
<keyword evidence="3" id="KW-1185">Reference proteome</keyword>
<feature type="region of interest" description="Disordered" evidence="1">
    <location>
        <begin position="122"/>
        <end position="142"/>
    </location>
</feature>
<evidence type="ECO:0000256" key="1">
    <source>
        <dbReference type="SAM" id="MobiDB-lite"/>
    </source>
</evidence>
<proteinExistence type="predicted"/>
<comment type="caution">
    <text evidence="2">The sequence shown here is derived from an EMBL/GenBank/DDBJ whole genome shotgun (WGS) entry which is preliminary data.</text>
</comment>
<dbReference type="Proteomes" id="UP001595833">
    <property type="component" value="Unassembled WGS sequence"/>
</dbReference>